<evidence type="ECO:0000259" key="2">
    <source>
        <dbReference type="PROSITE" id="PS50011"/>
    </source>
</evidence>
<feature type="region of interest" description="Disordered" evidence="1">
    <location>
        <begin position="787"/>
        <end position="836"/>
    </location>
</feature>
<dbReference type="InterPro" id="IPR001245">
    <property type="entry name" value="Ser-Thr/Tyr_kinase_cat_dom"/>
</dbReference>
<evidence type="ECO:0000313" key="3">
    <source>
        <dbReference type="EMBL" id="KAK8867265.1"/>
    </source>
</evidence>
<dbReference type="Gene3D" id="1.10.510.10">
    <property type="entry name" value="Transferase(Phosphotransferase) domain 1"/>
    <property type="match status" value="1"/>
</dbReference>
<dbReference type="Proteomes" id="UP001470230">
    <property type="component" value="Unassembled WGS sequence"/>
</dbReference>
<dbReference type="InterPro" id="IPR050167">
    <property type="entry name" value="Ser_Thr_protein_kinase"/>
</dbReference>
<name>A0ABR2IQQ2_9EUKA</name>
<dbReference type="PANTHER" id="PTHR23257:SF963">
    <property type="entry name" value="AT08303P"/>
    <property type="match status" value="1"/>
</dbReference>
<sequence length="1224" mass="142768">MLFAKKTRAFRYSIPDLSITQAKISIKSKDFKTIYDLKKEIASQLNISEDELHFESFPSKKLRKIEDNYHFKLIFHSSHPDINIIIPSGEKILIKDCYKNKYEDIFPFLEREGNYFTQTLIQNNTQLFYNRKEIEKTGFPFLSSKQNSIYELKIVGKTISLKYGDFSFTVLENEKTTDVINLVQKAYPNLNIYILDSSGNKPEIIKEDDEYRIRVEKIVKFTNIYKPDSIEFISVDYFETVFDVRELLAMKIGGEENENIVICDFDRNEIPNSEKPLRDYQNLNTDFYFKIRSKSEKSIRPNKAIEKIDSNKEIEKTEPEEKNELIKPIKKTESTDSTHDTDDAYSSYSYNSDSDSSKYNKMRSFFYSIPELSISSKIIRVNIDECQTIYDLKKKIAADHRIPDEILFFNTKHKQVELKKTAVYTNFELKIRHPSPDIVISLTNEISVTIKNGYKMKYEEIFQFTEKVGFYFSQKCIANDITLFFEKKEISSEGFPFLISKKGTCFELKVKSSIVMVKYDKVRFIFSNRENVSEAKRLVGKVFPDSVIKIRNSSGSTTFTLRSEEKYRIRVEKSVKFIDIDNDSVESIINLDKFDTILYAKESLIDEQLPLLPLNNLILYDSNKNKISDQEKKICAIQDISKCFYYKVNIEKRPESAPTSPKLSPGNRKVRPPVSIFTPVISEVEDEEECLKIIFFFFVKNEKPFDSMKSFISVEKTVAEIATLIAEERNIHGKIIIGYKCGDKFKPLAPNLRIEQVRKLIKPDCHKGKNEFEMYVQVLKPSETKATAGPKKYIKESPEKTENPSKKDDDDNDDCNSYNAKKGNNNKTDKRQKKRPSKIIFKPTVVPVDSDPIIQTTSVYKLEYEEHVKQIELRDQSTLGSEEERIKEEFDILPNEKLIYKYINDKNGEEITDVIDKKMRFFKKGTIHVDTLMSNSFLFIDVEQVEDLKKTKEIKKDDFGIIYEVYSKTDNSKKYALKIMNRITLSNLKHFVKEHEMLKELDHPYILKTTGICMGTDDHPPAIVFEHFILTLDKFMRNYKLSKIDAFRLILIIAEGMKYVHFSRIIHRNLNPKNIFLTRDKKVKIGEFGLSKLISLNEQLTFSIDSALDDIIFVAPELRDAKKYNSKVDVYSFGVLVIFILNNGILPKNGKKFDYELKIPSTFSKFTTDLIERCLSHDCKIRPSFEEICNEIKENYNKIMPLTKAEEDSIRNIIKRSNDKIPNY</sequence>
<dbReference type="PROSITE" id="PS50011">
    <property type="entry name" value="PROTEIN_KINASE_DOM"/>
    <property type="match status" value="1"/>
</dbReference>
<gene>
    <name evidence="3" type="ORF">M9Y10_010243</name>
</gene>
<feature type="compositionally biased region" description="Low complexity" evidence="1">
    <location>
        <begin position="344"/>
        <end position="354"/>
    </location>
</feature>
<organism evidence="3 4">
    <name type="scientific">Tritrichomonas musculus</name>
    <dbReference type="NCBI Taxonomy" id="1915356"/>
    <lineage>
        <taxon>Eukaryota</taxon>
        <taxon>Metamonada</taxon>
        <taxon>Parabasalia</taxon>
        <taxon>Tritrichomonadida</taxon>
        <taxon>Tritrichomonadidae</taxon>
        <taxon>Tritrichomonas</taxon>
    </lineage>
</organism>
<reference evidence="3 4" key="1">
    <citation type="submission" date="2024-04" db="EMBL/GenBank/DDBJ databases">
        <title>Tritrichomonas musculus Genome.</title>
        <authorList>
            <person name="Alves-Ferreira E."/>
            <person name="Grigg M."/>
            <person name="Lorenzi H."/>
            <person name="Galac M."/>
        </authorList>
    </citation>
    <scope>NUCLEOTIDE SEQUENCE [LARGE SCALE GENOMIC DNA]</scope>
    <source>
        <strain evidence="3 4">EAF2021</strain>
    </source>
</reference>
<feature type="domain" description="Protein kinase" evidence="2">
    <location>
        <begin position="948"/>
        <end position="1203"/>
    </location>
</feature>
<feature type="compositionally biased region" description="Basic and acidic residues" evidence="1">
    <location>
        <begin position="310"/>
        <end position="342"/>
    </location>
</feature>
<protein>
    <recommendedName>
        <fullName evidence="2">Protein kinase domain-containing protein</fullName>
    </recommendedName>
</protein>
<keyword evidence="4" id="KW-1185">Reference proteome</keyword>
<accession>A0ABR2IQQ2</accession>
<proteinExistence type="predicted"/>
<feature type="region of interest" description="Disordered" evidence="1">
    <location>
        <begin position="310"/>
        <end position="356"/>
    </location>
</feature>
<feature type="compositionally biased region" description="Basic and acidic residues" evidence="1">
    <location>
        <begin position="793"/>
        <end position="809"/>
    </location>
</feature>
<dbReference type="EMBL" id="JAPFFF010000015">
    <property type="protein sequence ID" value="KAK8867265.1"/>
    <property type="molecule type" value="Genomic_DNA"/>
</dbReference>
<comment type="caution">
    <text evidence="3">The sequence shown here is derived from an EMBL/GenBank/DDBJ whole genome shotgun (WGS) entry which is preliminary data.</text>
</comment>
<feature type="compositionally biased region" description="Polar residues" evidence="1">
    <location>
        <begin position="815"/>
        <end position="826"/>
    </location>
</feature>
<evidence type="ECO:0000313" key="4">
    <source>
        <dbReference type="Proteomes" id="UP001470230"/>
    </source>
</evidence>
<dbReference type="InterPro" id="IPR000719">
    <property type="entry name" value="Prot_kinase_dom"/>
</dbReference>
<dbReference type="PANTHER" id="PTHR23257">
    <property type="entry name" value="SERINE-THREONINE PROTEIN KINASE"/>
    <property type="match status" value="1"/>
</dbReference>
<dbReference type="InterPro" id="IPR011009">
    <property type="entry name" value="Kinase-like_dom_sf"/>
</dbReference>
<dbReference type="Pfam" id="PF07714">
    <property type="entry name" value="PK_Tyr_Ser-Thr"/>
    <property type="match status" value="1"/>
</dbReference>
<dbReference type="SUPFAM" id="SSF56112">
    <property type="entry name" value="Protein kinase-like (PK-like)"/>
    <property type="match status" value="1"/>
</dbReference>
<evidence type="ECO:0000256" key="1">
    <source>
        <dbReference type="SAM" id="MobiDB-lite"/>
    </source>
</evidence>